<proteinExistence type="predicted"/>
<dbReference type="PANTHER" id="PTHR46538">
    <property type="entry name" value="PROTEIN KINASE DOMAIN-CONTAINING PROTEIN"/>
    <property type="match status" value="1"/>
</dbReference>
<feature type="region of interest" description="Disordered" evidence="1">
    <location>
        <begin position="70"/>
        <end position="110"/>
    </location>
</feature>
<evidence type="ECO:0000256" key="1">
    <source>
        <dbReference type="SAM" id="MobiDB-lite"/>
    </source>
</evidence>
<name>A0A2G9SE81_AQUCT</name>
<dbReference type="PANTHER" id="PTHR46538:SF5">
    <property type="entry name" value="NON-SPECIFIC SERINE_THREONINE PROTEIN KINASE"/>
    <property type="match status" value="1"/>
</dbReference>
<organism evidence="2 3">
    <name type="scientific">Aquarana catesbeiana</name>
    <name type="common">American bullfrog</name>
    <name type="synonym">Rana catesbeiana</name>
    <dbReference type="NCBI Taxonomy" id="8400"/>
    <lineage>
        <taxon>Eukaryota</taxon>
        <taxon>Metazoa</taxon>
        <taxon>Chordata</taxon>
        <taxon>Craniata</taxon>
        <taxon>Vertebrata</taxon>
        <taxon>Euteleostomi</taxon>
        <taxon>Amphibia</taxon>
        <taxon>Batrachia</taxon>
        <taxon>Anura</taxon>
        <taxon>Neobatrachia</taxon>
        <taxon>Ranoidea</taxon>
        <taxon>Ranidae</taxon>
        <taxon>Aquarana</taxon>
    </lineage>
</organism>
<gene>
    <name evidence="2" type="ORF">AB205_0016340</name>
</gene>
<feature type="compositionally biased region" description="Basic and acidic residues" evidence="1">
    <location>
        <begin position="70"/>
        <end position="89"/>
    </location>
</feature>
<feature type="compositionally biased region" description="Basic residues" evidence="1">
    <location>
        <begin position="91"/>
        <end position="101"/>
    </location>
</feature>
<dbReference type="OrthoDB" id="10027016at2759"/>
<evidence type="ECO:0000313" key="2">
    <source>
        <dbReference type="EMBL" id="PIO38385.1"/>
    </source>
</evidence>
<protein>
    <submittedName>
        <fullName evidence="2">Uncharacterized protein</fullName>
    </submittedName>
</protein>
<evidence type="ECO:0000313" key="3">
    <source>
        <dbReference type="Proteomes" id="UP000228934"/>
    </source>
</evidence>
<sequence>MKRSSNVFCRRQELQQLRLLQKEEMKAQSQLEQRMQREREIMFRHIEQEIIGKKQYYEREIEALERQMEQTRARREQEHTNRLRQDALRLRAQHQKVRSKKRAELTDKVQ</sequence>
<feature type="non-terminal residue" evidence="2">
    <location>
        <position position="110"/>
    </location>
</feature>
<dbReference type="AlphaFoldDB" id="A0A2G9SE81"/>
<dbReference type="EMBL" id="KV924512">
    <property type="protein sequence ID" value="PIO38385.1"/>
    <property type="molecule type" value="Genomic_DNA"/>
</dbReference>
<keyword evidence="3" id="KW-1185">Reference proteome</keyword>
<accession>A0A2G9SE81</accession>
<dbReference type="InterPro" id="IPR051585">
    <property type="entry name" value="STE20_Ser/Thr_Kinases"/>
</dbReference>
<reference evidence="3" key="1">
    <citation type="journal article" date="2017" name="Nat. Commun.">
        <title>The North American bullfrog draft genome provides insight into hormonal regulation of long noncoding RNA.</title>
        <authorList>
            <person name="Hammond S.A."/>
            <person name="Warren R.L."/>
            <person name="Vandervalk B.P."/>
            <person name="Kucuk E."/>
            <person name="Khan H."/>
            <person name="Gibb E.A."/>
            <person name="Pandoh P."/>
            <person name="Kirk H."/>
            <person name="Zhao Y."/>
            <person name="Jones M."/>
            <person name="Mungall A.J."/>
            <person name="Coope R."/>
            <person name="Pleasance S."/>
            <person name="Moore R.A."/>
            <person name="Holt R.A."/>
            <person name="Round J.M."/>
            <person name="Ohora S."/>
            <person name="Walle B.V."/>
            <person name="Veldhoen N."/>
            <person name="Helbing C.C."/>
            <person name="Birol I."/>
        </authorList>
    </citation>
    <scope>NUCLEOTIDE SEQUENCE [LARGE SCALE GENOMIC DNA]</scope>
</reference>
<dbReference type="Proteomes" id="UP000228934">
    <property type="component" value="Unassembled WGS sequence"/>
</dbReference>